<feature type="transmembrane region" description="Helical" evidence="1">
    <location>
        <begin position="63"/>
        <end position="83"/>
    </location>
</feature>
<reference evidence="2 3" key="1">
    <citation type="submission" date="2015-07" db="EMBL/GenBank/DDBJ databases">
        <title>Genome sequence of Levilinea saccharolytica DSM 16555.</title>
        <authorList>
            <person name="Hemp J."/>
            <person name="Ward L.M."/>
            <person name="Pace L.A."/>
            <person name="Fischer W.W."/>
        </authorList>
    </citation>
    <scope>NUCLEOTIDE SEQUENCE [LARGE SCALE GENOMIC DNA]</scope>
    <source>
        <strain evidence="2 3">KIBI-1</strain>
    </source>
</reference>
<evidence type="ECO:0000256" key="1">
    <source>
        <dbReference type="SAM" id="Phobius"/>
    </source>
</evidence>
<keyword evidence="1" id="KW-0472">Membrane</keyword>
<dbReference type="EMBL" id="LGCM01000027">
    <property type="protein sequence ID" value="KPL85013.1"/>
    <property type="molecule type" value="Genomic_DNA"/>
</dbReference>
<keyword evidence="1" id="KW-0812">Transmembrane</keyword>
<dbReference type="RefSeq" id="WP_062418491.1">
    <property type="nucleotide sequence ID" value="NZ_DF967974.1"/>
</dbReference>
<accession>A0A0P6YPU9</accession>
<dbReference type="GO" id="GO:0016020">
    <property type="term" value="C:membrane"/>
    <property type="evidence" value="ECO:0007669"/>
    <property type="project" value="InterPro"/>
</dbReference>
<evidence type="ECO:0008006" key="4">
    <source>
        <dbReference type="Google" id="ProtNLM"/>
    </source>
</evidence>
<dbReference type="Pfam" id="PF02325">
    <property type="entry name" value="CCB3_YggT"/>
    <property type="match status" value="1"/>
</dbReference>
<feature type="transmembrane region" description="Helical" evidence="1">
    <location>
        <begin position="12"/>
        <end position="30"/>
    </location>
</feature>
<sequence length="87" mass="9915">MVVYLITFINLLARAIFLLVLAEIVLSYFLPPYHNVRVIIGRFTNPMLDPIRKLVRPIQGIDFSPLILVILVQIVEFLLVSLLRGLG</sequence>
<dbReference type="AlphaFoldDB" id="A0A0P6YPU9"/>
<keyword evidence="1" id="KW-1133">Transmembrane helix</keyword>
<proteinExistence type="predicted"/>
<comment type="caution">
    <text evidence="2">The sequence shown here is derived from an EMBL/GenBank/DDBJ whole genome shotgun (WGS) entry which is preliminary data.</text>
</comment>
<dbReference type="STRING" id="229921.ADN01_06460"/>
<evidence type="ECO:0000313" key="2">
    <source>
        <dbReference type="EMBL" id="KPL85013.1"/>
    </source>
</evidence>
<dbReference type="OrthoDB" id="47652at2"/>
<keyword evidence="3" id="KW-1185">Reference proteome</keyword>
<evidence type="ECO:0000313" key="3">
    <source>
        <dbReference type="Proteomes" id="UP000050501"/>
    </source>
</evidence>
<organism evidence="2 3">
    <name type="scientific">Levilinea saccharolytica</name>
    <dbReference type="NCBI Taxonomy" id="229921"/>
    <lineage>
        <taxon>Bacteria</taxon>
        <taxon>Bacillati</taxon>
        <taxon>Chloroflexota</taxon>
        <taxon>Anaerolineae</taxon>
        <taxon>Anaerolineales</taxon>
        <taxon>Anaerolineaceae</taxon>
        <taxon>Levilinea</taxon>
    </lineage>
</organism>
<dbReference type="Proteomes" id="UP000050501">
    <property type="component" value="Unassembled WGS sequence"/>
</dbReference>
<name>A0A0P6YPU9_9CHLR</name>
<protein>
    <recommendedName>
        <fullName evidence="4">YggT family protein</fullName>
    </recommendedName>
</protein>
<gene>
    <name evidence="2" type="ORF">ADN01_06460</name>
</gene>
<dbReference type="InterPro" id="IPR003425">
    <property type="entry name" value="CCB3/YggT"/>
</dbReference>